<keyword evidence="2" id="KW-1133">Transmembrane helix</keyword>
<reference evidence="5" key="2">
    <citation type="submission" date="2020-10" db="UniProtKB">
        <authorList>
            <consortium name="WormBaseParasite"/>
        </authorList>
    </citation>
    <scope>IDENTIFICATION</scope>
</reference>
<feature type="chain" id="PRO_5028925060" evidence="3">
    <location>
        <begin position="19"/>
        <end position="281"/>
    </location>
</feature>
<evidence type="ECO:0000313" key="4">
    <source>
        <dbReference type="Proteomes" id="UP000492821"/>
    </source>
</evidence>
<sequence>MKILPLICLLSLLISAQCAPLPFVDPDQVVDDALDSTKETSDYLGQKLIASNEKLTKALDKYYNIVTKYLVMIYDETKDLFEDLKMMKIIMMVLLIGIVISCIVFPIVFMLTMILVSCVYCQKSGLEIAQAEIVMADRKRQKLALFRQRQMQKRAQLLVVGSSESVDNVEGVKDSGGKEEGSLRVVEEGSETNIEKTAITDLVAQIPKTPIPSSDQGSSSAVTSTVRTEEPSPAITSKQSSTNVVKSDSVDVKTVNSGTNVAKTGLEEVKKGVSLSNINNN</sequence>
<evidence type="ECO:0000256" key="2">
    <source>
        <dbReference type="SAM" id="Phobius"/>
    </source>
</evidence>
<organism evidence="4 5">
    <name type="scientific">Panagrellus redivivus</name>
    <name type="common">Microworm</name>
    <dbReference type="NCBI Taxonomy" id="6233"/>
    <lineage>
        <taxon>Eukaryota</taxon>
        <taxon>Metazoa</taxon>
        <taxon>Ecdysozoa</taxon>
        <taxon>Nematoda</taxon>
        <taxon>Chromadorea</taxon>
        <taxon>Rhabditida</taxon>
        <taxon>Tylenchina</taxon>
        <taxon>Panagrolaimomorpha</taxon>
        <taxon>Panagrolaimoidea</taxon>
        <taxon>Panagrolaimidae</taxon>
        <taxon>Panagrellus</taxon>
    </lineage>
</organism>
<dbReference type="WBParaSite" id="Pan_g4215.t1">
    <property type="protein sequence ID" value="Pan_g4215.t1"/>
    <property type="gene ID" value="Pan_g4215"/>
</dbReference>
<reference evidence="4" key="1">
    <citation type="journal article" date="2013" name="Genetics">
        <title>The draft genome and transcriptome of Panagrellus redivivus are shaped by the harsh demands of a free-living lifestyle.</title>
        <authorList>
            <person name="Srinivasan J."/>
            <person name="Dillman A.R."/>
            <person name="Macchietto M.G."/>
            <person name="Heikkinen L."/>
            <person name="Lakso M."/>
            <person name="Fracchia K.M."/>
            <person name="Antoshechkin I."/>
            <person name="Mortazavi A."/>
            <person name="Wong G."/>
            <person name="Sternberg P.W."/>
        </authorList>
    </citation>
    <scope>NUCLEOTIDE SEQUENCE [LARGE SCALE GENOMIC DNA]</scope>
    <source>
        <strain evidence="4">MT8872</strain>
    </source>
</reference>
<keyword evidence="2" id="KW-0472">Membrane</keyword>
<keyword evidence="4" id="KW-1185">Reference proteome</keyword>
<feature type="region of interest" description="Disordered" evidence="1">
    <location>
        <begin position="208"/>
        <end position="250"/>
    </location>
</feature>
<evidence type="ECO:0000256" key="1">
    <source>
        <dbReference type="SAM" id="MobiDB-lite"/>
    </source>
</evidence>
<feature type="compositionally biased region" description="Polar residues" evidence="1">
    <location>
        <begin position="211"/>
        <end position="226"/>
    </location>
</feature>
<keyword evidence="2" id="KW-0812">Transmembrane</keyword>
<feature type="region of interest" description="Disordered" evidence="1">
    <location>
        <begin position="169"/>
        <end position="190"/>
    </location>
</feature>
<name>A0A7E4VWW8_PANRE</name>
<protein>
    <submittedName>
        <fullName evidence="5">Conserved secreted protein</fullName>
    </submittedName>
</protein>
<accession>A0A7E4VWW8</accession>
<feature type="compositionally biased region" description="Low complexity" evidence="1">
    <location>
        <begin position="240"/>
        <end position="250"/>
    </location>
</feature>
<proteinExistence type="predicted"/>
<keyword evidence="3" id="KW-0732">Signal</keyword>
<feature type="compositionally biased region" description="Basic and acidic residues" evidence="1">
    <location>
        <begin position="170"/>
        <end position="187"/>
    </location>
</feature>
<dbReference type="Proteomes" id="UP000492821">
    <property type="component" value="Unassembled WGS sequence"/>
</dbReference>
<feature type="transmembrane region" description="Helical" evidence="2">
    <location>
        <begin position="89"/>
        <end position="116"/>
    </location>
</feature>
<evidence type="ECO:0000313" key="5">
    <source>
        <dbReference type="WBParaSite" id="Pan_g4215.t1"/>
    </source>
</evidence>
<dbReference type="AlphaFoldDB" id="A0A7E4VWW8"/>
<feature type="signal peptide" evidence="3">
    <location>
        <begin position="1"/>
        <end position="18"/>
    </location>
</feature>
<evidence type="ECO:0000256" key="3">
    <source>
        <dbReference type="SAM" id="SignalP"/>
    </source>
</evidence>